<dbReference type="EMBL" id="NVQR01000051">
    <property type="protein sequence ID" value="PCH61925.1"/>
    <property type="molecule type" value="Genomic_DNA"/>
</dbReference>
<sequence length="610" mass="66462">MRTYTQPHLGNQALLISQPRWLCRSTLMLALVCLSLVGCNSKQELDRVNQSATNSSTVDTAIDTNLNTSTDATRPRAEVLVLDSNQEKIESVIVTGSYVRSGRDIQGLPAPMILSSPSLASTSYMISDPSDYYYPGEEVNRENYLEVEENAIKVVSQSPVSTFSIDVDTAAYSNLRRMLMAEGRLPPNDAVRLEEMINYFDYDYAPATSMDQPLAVHTELATSPWNAHKQLLMIGIKGFEPAASERANANLVFLVDVSGSMQSDDKLGLVKKSLKLLVSQLNEQDRIALVVYAGAAGVVLKSTSASKQREIFNAIDSLHAGGSTNGEAGISLAYQIAEENFIEDGLNRVIIASDGDLNVGLSGIDELKEMISRKRQNGVALSTLGFGSGNYNYSLMEQLADVGNGSAAYIDGLNEARKVLVEQLQATLVTIAKDVKIQIEFNPDVVSEYRLIGYENRVLAQEDFLNDRVDAGEIGAGHTVTALYEIGLTGSQGNLISPSRYSQADSEPGNLHAAELAFVKIRYKLNGTEKSTQMEVAVLNQQVTNDIQEASDNFRFAAAVAGFGQLLQGGKYTNELSYNGVLELARMARGQDIHGYRSEFLNMVELAKVL</sequence>
<dbReference type="InterPro" id="IPR051266">
    <property type="entry name" value="CLCR"/>
</dbReference>
<feature type="domain" description="VWFA" evidence="1">
    <location>
        <begin position="250"/>
        <end position="428"/>
    </location>
</feature>
<evidence type="ECO:0000259" key="1">
    <source>
        <dbReference type="PROSITE" id="PS50234"/>
    </source>
</evidence>
<accession>A0A2A4MPB4</accession>
<dbReference type="Gene3D" id="3.40.50.410">
    <property type="entry name" value="von Willebrand factor, type A domain"/>
    <property type="match status" value="1"/>
</dbReference>
<dbReference type="Pfam" id="PF12034">
    <property type="entry name" value="YfbK_C"/>
    <property type="match status" value="1"/>
</dbReference>
<dbReference type="PANTHER" id="PTHR10579:SF43">
    <property type="entry name" value="ZINC FINGER (C3HC4-TYPE RING FINGER) FAMILY PROTEIN"/>
    <property type="match status" value="1"/>
</dbReference>
<dbReference type="Proteomes" id="UP000218172">
    <property type="component" value="Unassembled WGS sequence"/>
</dbReference>
<evidence type="ECO:0000313" key="2">
    <source>
        <dbReference type="EMBL" id="PCH61925.1"/>
    </source>
</evidence>
<name>A0A2A4MPB4_9GAMM</name>
<dbReference type="AlphaFoldDB" id="A0A2A4MPB4"/>
<dbReference type="SMART" id="SM00327">
    <property type="entry name" value="VWA"/>
    <property type="match status" value="1"/>
</dbReference>
<comment type="caution">
    <text evidence="2">The sequence shown here is derived from an EMBL/GenBank/DDBJ whole genome shotgun (WGS) entry which is preliminary data.</text>
</comment>
<dbReference type="Pfam" id="PF00092">
    <property type="entry name" value="VWA"/>
    <property type="match status" value="1"/>
</dbReference>
<dbReference type="InterPro" id="IPR002035">
    <property type="entry name" value="VWF_A"/>
</dbReference>
<dbReference type="CDD" id="cd01465">
    <property type="entry name" value="vWA_subgroup"/>
    <property type="match status" value="1"/>
</dbReference>
<dbReference type="InterPro" id="IPR036465">
    <property type="entry name" value="vWFA_dom_sf"/>
</dbReference>
<evidence type="ECO:0000313" key="3">
    <source>
        <dbReference type="Proteomes" id="UP000218172"/>
    </source>
</evidence>
<proteinExistence type="predicted"/>
<dbReference type="PANTHER" id="PTHR10579">
    <property type="entry name" value="CALCIUM-ACTIVATED CHLORIDE CHANNEL REGULATOR"/>
    <property type="match status" value="1"/>
</dbReference>
<gene>
    <name evidence="2" type="ORF">COC19_03740</name>
</gene>
<dbReference type="Pfam" id="PF12450">
    <property type="entry name" value="vWF_A"/>
    <property type="match status" value="1"/>
</dbReference>
<reference evidence="3" key="1">
    <citation type="submission" date="2017-08" db="EMBL/GenBank/DDBJ databases">
        <title>A dynamic microbial community with high functional redundancy inhabits the cold, oxic subseafloor aquifer.</title>
        <authorList>
            <person name="Tully B.J."/>
            <person name="Wheat C.G."/>
            <person name="Glazer B.T."/>
            <person name="Huber J.A."/>
        </authorList>
    </citation>
    <scope>NUCLEOTIDE SEQUENCE [LARGE SCALE GENOMIC DNA]</scope>
</reference>
<protein>
    <recommendedName>
        <fullName evidence="1">VWFA domain-containing protein</fullName>
    </recommendedName>
</protein>
<dbReference type="InterPro" id="IPR021908">
    <property type="entry name" value="YfbK_C"/>
</dbReference>
<organism evidence="2 3">
    <name type="scientific">SAR86 cluster bacterium</name>
    <dbReference type="NCBI Taxonomy" id="2030880"/>
    <lineage>
        <taxon>Bacteria</taxon>
        <taxon>Pseudomonadati</taxon>
        <taxon>Pseudomonadota</taxon>
        <taxon>Gammaproteobacteria</taxon>
        <taxon>SAR86 cluster</taxon>
    </lineage>
</organism>
<dbReference type="SUPFAM" id="SSF53300">
    <property type="entry name" value="vWA-like"/>
    <property type="match status" value="1"/>
</dbReference>
<dbReference type="PROSITE" id="PS50234">
    <property type="entry name" value="VWFA"/>
    <property type="match status" value="1"/>
</dbReference>
<dbReference type="InterPro" id="IPR022156">
    <property type="entry name" value="Uncharacterised_YfbK_N"/>
</dbReference>